<dbReference type="PROSITE" id="PS51257">
    <property type="entry name" value="PROKAR_LIPOPROTEIN"/>
    <property type="match status" value="1"/>
</dbReference>
<keyword evidence="3" id="KW-1185">Reference proteome</keyword>
<dbReference type="Gene3D" id="3.40.190.10">
    <property type="entry name" value="Periplasmic binding protein-like II"/>
    <property type="match status" value="2"/>
</dbReference>
<reference evidence="2" key="1">
    <citation type="submission" date="2022-01" db="EMBL/GenBank/DDBJ databases">
        <authorList>
            <person name="Criscuolo A."/>
        </authorList>
    </citation>
    <scope>NUCLEOTIDE SEQUENCE</scope>
    <source>
        <strain evidence="2">CIP111892</strain>
    </source>
</reference>
<dbReference type="SUPFAM" id="SSF53850">
    <property type="entry name" value="Periplasmic binding protein-like II"/>
    <property type="match status" value="1"/>
</dbReference>
<feature type="signal peptide" evidence="1">
    <location>
        <begin position="1"/>
        <end position="24"/>
    </location>
</feature>
<dbReference type="RefSeq" id="WP_236331845.1">
    <property type="nucleotide sequence ID" value="NZ_CAKMMG010000001.1"/>
</dbReference>
<keyword evidence="1" id="KW-0732">Signal</keyword>
<comment type="caution">
    <text evidence="2">The sequence shown here is derived from an EMBL/GenBank/DDBJ whole genome shotgun (WGS) entry which is preliminary data.</text>
</comment>
<evidence type="ECO:0000256" key="1">
    <source>
        <dbReference type="SAM" id="SignalP"/>
    </source>
</evidence>
<dbReference type="PANTHER" id="PTHR43649">
    <property type="entry name" value="ARABINOSE-BINDING PROTEIN-RELATED"/>
    <property type="match status" value="1"/>
</dbReference>
<gene>
    <name evidence="2" type="ORF">PAECIP111892_01708</name>
</gene>
<dbReference type="InterPro" id="IPR050490">
    <property type="entry name" value="Bact_solute-bd_prot1"/>
</dbReference>
<organism evidence="2 3">
    <name type="scientific">Paenibacillus auburnensis</name>
    <dbReference type="NCBI Taxonomy" id="2905649"/>
    <lineage>
        <taxon>Bacteria</taxon>
        <taxon>Bacillati</taxon>
        <taxon>Bacillota</taxon>
        <taxon>Bacilli</taxon>
        <taxon>Bacillales</taxon>
        <taxon>Paenibacillaceae</taxon>
        <taxon>Paenibacillus</taxon>
    </lineage>
</organism>
<sequence>MYIRKNGMKSALALTLAAALGLMAGCSGNSNSAGQNSTGADNAAATSSAAADTKTDTKGSNSFKLWLGWTATVNNDSSIQQYWKTEEPGIDVKLEATQGDAATALNLKLNTGGFDDAAIFQRSQVVDDAMKRSNLIMPLEQYFDMPEQYPGLAAIPKVYLDQMKDADGHIWSIPSYFDIDPADPWPGWSSNAWFIRTDILEKTGMTEADLTTLAGVESYLEKAAQLKDESGKALLPLGILTDKNDEYTVLSAFGVTIASAGGVTPVRKDGDNFIFMYDDPGFKAAYKWMNSLYQKKLIDPEALTDKGERYVEKNKSGRYAMNIGSFWNFNQSVWEVLDGPTGPGWYYKPIPFPKVDGVAQLGTTQVINPYPGDDTYISKKTKNLDAILKFYDYTLSPKPEQGMVVNEGPAGKYWDWVDQPYGKWTFIDPEYKELRNSGDAAKKAQLTPELYMTSTYSNKWYAWWTSENVHAGGAKTGEFSKQIGQMGATRVAENYDMVKAKAGGVWEKYAPELDTVYKEYRAKLLMANSDDKFEKVWSDFTSALEKRGHWSELKQEWNELYQALGK</sequence>
<evidence type="ECO:0008006" key="4">
    <source>
        <dbReference type="Google" id="ProtNLM"/>
    </source>
</evidence>
<proteinExistence type="predicted"/>
<dbReference type="Proteomes" id="UP000838324">
    <property type="component" value="Unassembled WGS sequence"/>
</dbReference>
<evidence type="ECO:0000313" key="2">
    <source>
        <dbReference type="EMBL" id="CAH1194546.1"/>
    </source>
</evidence>
<name>A0ABM9BVR3_9BACL</name>
<protein>
    <recommendedName>
        <fullName evidence="4">Aldouronate transport system substrate-binding protein</fullName>
    </recommendedName>
</protein>
<dbReference type="EMBL" id="CAKMMG010000001">
    <property type="protein sequence ID" value="CAH1194546.1"/>
    <property type="molecule type" value="Genomic_DNA"/>
</dbReference>
<evidence type="ECO:0000313" key="3">
    <source>
        <dbReference type="Proteomes" id="UP000838324"/>
    </source>
</evidence>
<accession>A0ABM9BVR3</accession>
<feature type="chain" id="PRO_5045279009" description="Aldouronate transport system substrate-binding protein" evidence="1">
    <location>
        <begin position="25"/>
        <end position="566"/>
    </location>
</feature>